<protein>
    <submittedName>
        <fullName evidence="3">Transposon Tn7 transposition protein TnsA</fullName>
    </submittedName>
</protein>
<reference evidence="3 4" key="1">
    <citation type="journal article" date="2012" name="J. Bacteriol.">
        <title>Draft Genome Sequence of the Soil Bacterium Burkholderia terrae Strain BS001, Which Interacts with Fungal Surface Structures.</title>
        <authorList>
            <person name="Nazir R."/>
            <person name="Hansen M.A."/>
            <person name="Sorensen S."/>
            <person name="van Elsas J.D."/>
        </authorList>
    </citation>
    <scope>NUCLEOTIDE SEQUENCE [LARGE SCALE GENOMIC DNA]</scope>
    <source>
        <strain evidence="3 4">BS001</strain>
    </source>
</reference>
<dbReference type="InterPro" id="IPR011856">
    <property type="entry name" value="tRNA_endonuc-like_dom_sf"/>
</dbReference>
<dbReference type="InterPro" id="IPR014832">
    <property type="entry name" value="TnsA_C"/>
</dbReference>
<feature type="domain" description="TnsA endonuclease C-terminal" evidence="1">
    <location>
        <begin position="174"/>
        <end position="254"/>
    </location>
</feature>
<proteinExistence type="predicted"/>
<dbReference type="RefSeq" id="WP_007579592.1">
    <property type="nucleotide sequence ID" value="NZ_AKAU01000056.1"/>
</dbReference>
<keyword evidence="4" id="KW-1185">Reference proteome</keyword>
<dbReference type="InterPro" id="IPR014833">
    <property type="entry name" value="TnsA_N"/>
</dbReference>
<dbReference type="EMBL" id="AKAU01000056">
    <property type="protein sequence ID" value="EIN01543.1"/>
    <property type="molecule type" value="Genomic_DNA"/>
</dbReference>
<dbReference type="SUPFAM" id="SSF52980">
    <property type="entry name" value="Restriction endonuclease-like"/>
    <property type="match status" value="1"/>
</dbReference>
<dbReference type="Pfam" id="PF08722">
    <property type="entry name" value="Tn7_TnsA-like_N"/>
    <property type="match status" value="1"/>
</dbReference>
<evidence type="ECO:0000313" key="4">
    <source>
        <dbReference type="Proteomes" id="UP000004980"/>
    </source>
</evidence>
<comment type="caution">
    <text evidence="3">The sequence shown here is derived from an EMBL/GenBank/DDBJ whole genome shotgun (WGS) entry which is preliminary data.</text>
</comment>
<dbReference type="Gene3D" id="3.40.1350.10">
    <property type="match status" value="1"/>
</dbReference>
<name>A0ABN0FS01_9BURK</name>
<gene>
    <name evidence="3" type="ORF">WQE_08557</name>
</gene>
<dbReference type="CDD" id="cd22362">
    <property type="entry name" value="TnsA_endonuclease-like"/>
    <property type="match status" value="1"/>
</dbReference>
<evidence type="ECO:0000259" key="2">
    <source>
        <dbReference type="Pfam" id="PF08722"/>
    </source>
</evidence>
<accession>A0ABN0FS01</accession>
<organism evidence="3 4">
    <name type="scientific">Paraburkholderia hospita</name>
    <dbReference type="NCBI Taxonomy" id="169430"/>
    <lineage>
        <taxon>Bacteria</taxon>
        <taxon>Pseudomonadati</taxon>
        <taxon>Pseudomonadota</taxon>
        <taxon>Betaproteobacteria</taxon>
        <taxon>Burkholderiales</taxon>
        <taxon>Burkholderiaceae</taxon>
        <taxon>Paraburkholderia</taxon>
    </lineage>
</organism>
<sequence>MARGIRNWSEELIARRIREGYGDGEGASYKPWVRTADFTSAGRTSRVFSSKFGRTFELVSDVETNSFYMLEFAPSVIQVYEQFRLDRDETLQIAAAHGIAHPCYPGTHVSTVMTADFLVVMGSEDNPRLMAIDCKRSEHAGDPRAIEKLEITRRYFAGRDVPHRLVFHSKLPLTLVRNIEWARGGVIKPGQLDPSPEFLLDKADLMVHELRHSTRSMSLSEYCVSFEQRHGLRQGLGLRIARMLIWEHRIQCGMTTPHLERAPMYSFTANVVGPAKKLASGE</sequence>
<dbReference type="InterPro" id="IPR011335">
    <property type="entry name" value="Restrct_endonuc-II-like"/>
</dbReference>
<dbReference type="Proteomes" id="UP000004980">
    <property type="component" value="Unassembled WGS sequence"/>
</dbReference>
<dbReference type="Pfam" id="PF08721">
    <property type="entry name" value="Tn7_Tnp_TnsA_C"/>
    <property type="match status" value="1"/>
</dbReference>
<evidence type="ECO:0000259" key="1">
    <source>
        <dbReference type="Pfam" id="PF08721"/>
    </source>
</evidence>
<feature type="domain" description="TnsA endonuclease N-terminal" evidence="2">
    <location>
        <begin position="74"/>
        <end position="166"/>
    </location>
</feature>
<evidence type="ECO:0000313" key="3">
    <source>
        <dbReference type="EMBL" id="EIN01543.1"/>
    </source>
</evidence>